<sequence>MSRQKAARAGAGVRHPRRARLFRRRRGVVGVAALVVGATAAALVVPPIAAEASSHREAPLISGDPAVDNTDTYAFVSPDDPNTVTLVANWLPFQEPAGGPNFYPFSTDARYDINVDNNGDAKPDITYRWTFASSYRNQNTFLYNTGPVTSLDDPDLNFRQTYRLERISGGKSTVVADKVPVAPSYVGNASMPDYLALRTASLTPLPGGGKTFAGQADDPFFLDLRVFDLLYGGNLSEVGQDSLAGFNVNSIVLQVPKADLALRGDPARNPVIGVWSSTQRRSASLYGPTDGSGQQLAFGGWSQVSRLGAPLVNEVVVPLGQKDRFNASTPARDAQFLKFVTDPELPKLIQAIYKIPAPPTPRNDLVAVFLTGVSKDNLGVDLNAHALNADADRATIAPSEQLRLNMSIPPTATPNRLGVLGGDTAGYPNGRRLGDDVVDISLQAVEGALLPKPPAAVTGLGDGVDGPDVRFRGWFPYVGLPTSGSS</sequence>
<keyword evidence="2" id="KW-1185">Reference proteome</keyword>
<protein>
    <recommendedName>
        <fullName evidence="3">DUF4331 domain-containing protein</fullName>
    </recommendedName>
</protein>
<evidence type="ECO:0008006" key="3">
    <source>
        <dbReference type="Google" id="ProtNLM"/>
    </source>
</evidence>
<dbReference type="Pfam" id="PF14224">
    <property type="entry name" value="DUF4331"/>
    <property type="match status" value="1"/>
</dbReference>
<gene>
    <name evidence="1" type="ORF">Ga0074812_109176</name>
</gene>
<dbReference type="RefSeq" id="WP_091277847.1">
    <property type="nucleotide sequence ID" value="NZ_FAOZ01000009.1"/>
</dbReference>
<dbReference type="EMBL" id="FAOZ01000009">
    <property type="protein sequence ID" value="CUU56956.1"/>
    <property type="molecule type" value="Genomic_DNA"/>
</dbReference>
<evidence type="ECO:0000313" key="2">
    <source>
        <dbReference type="Proteomes" id="UP000198802"/>
    </source>
</evidence>
<dbReference type="InterPro" id="IPR025566">
    <property type="entry name" value="DUF4331"/>
</dbReference>
<dbReference type="AlphaFoldDB" id="A0A0S4QQ77"/>
<reference evidence="2" key="1">
    <citation type="submission" date="2015-11" db="EMBL/GenBank/DDBJ databases">
        <authorList>
            <person name="Varghese N."/>
        </authorList>
    </citation>
    <scope>NUCLEOTIDE SEQUENCE [LARGE SCALE GENOMIC DNA]</scope>
    <source>
        <strain evidence="2">DSM 45899</strain>
    </source>
</reference>
<accession>A0A0S4QQ77</accession>
<dbReference type="PROSITE" id="PS51318">
    <property type="entry name" value="TAT"/>
    <property type="match status" value="1"/>
</dbReference>
<name>A0A0S4QQ77_9ACTN</name>
<organism evidence="1 2">
    <name type="scientific">Parafrankia irregularis</name>
    <dbReference type="NCBI Taxonomy" id="795642"/>
    <lineage>
        <taxon>Bacteria</taxon>
        <taxon>Bacillati</taxon>
        <taxon>Actinomycetota</taxon>
        <taxon>Actinomycetes</taxon>
        <taxon>Frankiales</taxon>
        <taxon>Frankiaceae</taxon>
        <taxon>Parafrankia</taxon>
    </lineage>
</organism>
<proteinExistence type="predicted"/>
<dbReference type="Proteomes" id="UP000198802">
    <property type="component" value="Unassembled WGS sequence"/>
</dbReference>
<dbReference type="InterPro" id="IPR006311">
    <property type="entry name" value="TAT_signal"/>
</dbReference>
<evidence type="ECO:0000313" key="1">
    <source>
        <dbReference type="EMBL" id="CUU56956.1"/>
    </source>
</evidence>